<dbReference type="PANTHER" id="PTHR48421:SF1">
    <property type="entry name" value="MYCBP-ASSOCIATED PROTEIN"/>
    <property type="match status" value="1"/>
</dbReference>
<name>A0A8C8ASV6_9STRI</name>
<feature type="region of interest" description="Disordered" evidence="1">
    <location>
        <begin position="315"/>
        <end position="337"/>
    </location>
</feature>
<organism evidence="2 3">
    <name type="scientific">Otus sunia</name>
    <name type="common">Oriental scops-owl</name>
    <dbReference type="NCBI Taxonomy" id="257818"/>
    <lineage>
        <taxon>Eukaryota</taxon>
        <taxon>Metazoa</taxon>
        <taxon>Chordata</taxon>
        <taxon>Craniata</taxon>
        <taxon>Vertebrata</taxon>
        <taxon>Euteleostomi</taxon>
        <taxon>Archelosauria</taxon>
        <taxon>Archosauria</taxon>
        <taxon>Dinosauria</taxon>
        <taxon>Saurischia</taxon>
        <taxon>Theropoda</taxon>
        <taxon>Coelurosauria</taxon>
        <taxon>Aves</taxon>
        <taxon>Neognathae</taxon>
        <taxon>Neoaves</taxon>
        <taxon>Telluraves</taxon>
        <taxon>Strigiformes</taxon>
        <taxon>Strigidae</taxon>
        <taxon>Otus</taxon>
    </lineage>
</organism>
<evidence type="ECO:0000256" key="1">
    <source>
        <dbReference type="SAM" id="MobiDB-lite"/>
    </source>
</evidence>
<dbReference type="Proteomes" id="UP000694552">
    <property type="component" value="Unplaced"/>
</dbReference>
<accession>A0A8C8ASV6</accession>
<evidence type="ECO:0000313" key="2">
    <source>
        <dbReference type="Ensembl" id="ENSOSUP00000007297.1"/>
    </source>
</evidence>
<keyword evidence="3" id="KW-1185">Reference proteome</keyword>
<proteinExistence type="predicted"/>
<protein>
    <submittedName>
        <fullName evidence="2">MYCBP associated protein</fullName>
    </submittedName>
</protein>
<dbReference type="AlphaFoldDB" id="A0A8C8ASV6"/>
<reference evidence="2" key="2">
    <citation type="submission" date="2025-09" db="UniProtKB">
        <authorList>
            <consortium name="Ensembl"/>
        </authorList>
    </citation>
    <scope>IDENTIFICATION</scope>
</reference>
<dbReference type="InterPro" id="IPR013783">
    <property type="entry name" value="Ig-like_fold"/>
</dbReference>
<feature type="region of interest" description="Disordered" evidence="1">
    <location>
        <begin position="761"/>
        <end position="786"/>
    </location>
</feature>
<feature type="compositionally biased region" description="Polar residues" evidence="1">
    <location>
        <begin position="578"/>
        <end position="604"/>
    </location>
</feature>
<evidence type="ECO:0000313" key="3">
    <source>
        <dbReference type="Proteomes" id="UP000694552"/>
    </source>
</evidence>
<dbReference type="InterPro" id="IPR032707">
    <property type="entry name" value="MYCBPAP"/>
</dbReference>
<feature type="compositionally biased region" description="Low complexity" evidence="1">
    <location>
        <begin position="319"/>
        <end position="329"/>
    </location>
</feature>
<dbReference type="Gene3D" id="2.60.40.10">
    <property type="entry name" value="Immunoglobulins"/>
    <property type="match status" value="1"/>
</dbReference>
<dbReference type="Ensembl" id="ENSOSUT00000007581.1">
    <property type="protein sequence ID" value="ENSOSUP00000007297.1"/>
    <property type="gene ID" value="ENSOSUG00000005391.1"/>
</dbReference>
<sequence length="841" mass="95391">YRSHYKKEKTHELSSTIAEEPEPVSCVLQGDDIQALAIKAEDLDKLHAPRLPHDAGRIPVRRKYLVRKYQPKEAKKAAHLLVAHPAFPKAPSETLTFSGRVKLHVSSLEILPHHILGSLQEFRMEALARGNTQVAALTEEHGGEKKKTVHQAQLAEHKALQNWHRNMAIRKKQEKYLGEILQRPENELLMSSSEDYRQIQEERDLIDWSLPALLPGKASFWSQPQRIGDELTGLTTTLTQRERGCPEPVTRVGKPHTVRMETGLKPPKKIPFHLTWDESLFLKHRRQELKSVLEELDFYKPDLDGLEVIGKGQPFTSVSTEPLPHSTTSEESETLDSLGDYPDVVPEAVLGPSLDFCGQPARWINCTTSCRDEIGIAARLTFETLAGEKAESSLTVSNNGTAAVWYNWMRLPQQIPSRETRGKRMQWFYFDIRPGVILPGETRKFLFLFKSERAGIFSESWEFRTHPLLLGGALLQVTLWGIAVYEDKLADFREKLESDLAAREGAAIVADSLKELLVRIRTPEHTPSPVDACVTEEELFHRKNPELHYQHRVVKQLHELWRQHVTVPAAFEEKVPSGQKSTGEATQYPESASEALPSQSSTTELPAWKNTLEEAPSQMTNVEEEEPGSSGWNLSLEDFKQVVTPEEQREEALTQLNKAALELCVEQRPTQSDLLYQICLQLWRETIDGLVSHSLKLRSLLGLPEKDTYVDVPEETGKCLSRFQPGERGAVSGRCILQQSQRVLTCDTSLCRKLKDEKKLKSSTSSQEMKEGAQPMEAVPGDGVEPPQEEMDPILFGTYQEKLYIEVSLSKTYLFLSCFCCKLRWRGKHFVKLRKLTKICL</sequence>
<dbReference type="PANTHER" id="PTHR48421">
    <property type="entry name" value="MYCBP-ASSOCIATED PROTEIN"/>
    <property type="match status" value="1"/>
</dbReference>
<reference evidence="2" key="1">
    <citation type="submission" date="2025-08" db="UniProtKB">
        <authorList>
            <consortium name="Ensembl"/>
        </authorList>
    </citation>
    <scope>IDENTIFICATION</scope>
</reference>
<dbReference type="Pfam" id="PF14646">
    <property type="entry name" value="MYCBPAP"/>
    <property type="match status" value="1"/>
</dbReference>
<feature type="region of interest" description="Disordered" evidence="1">
    <location>
        <begin position="572"/>
        <end position="604"/>
    </location>
</feature>